<comment type="similarity">
    <text evidence="1 3">Belongs to the 3-oxoacid CoA-transferase family.</text>
</comment>
<dbReference type="PANTHER" id="PTHR43293:SF1">
    <property type="entry name" value="ACETATE COA-TRANSFERASE YDIF"/>
    <property type="match status" value="1"/>
</dbReference>
<comment type="caution">
    <text evidence="4">The sequence shown here is derived from an EMBL/GenBank/DDBJ whole genome shotgun (WGS) entry which is preliminary data.</text>
</comment>
<reference evidence="5" key="1">
    <citation type="submission" date="2017-12" db="EMBL/GenBank/DDBJ databases">
        <title>FDA dAtabase for Regulatory Grade micrObial Sequences (FDA-ARGOS): Supporting development and validation of Infectious Disease Dx tests.</title>
        <authorList>
            <person name="Hoffmann M."/>
            <person name="Allard M."/>
            <person name="Evans P."/>
            <person name="Brown E."/>
            <person name="Tallon L."/>
            <person name="Sadzewicz L."/>
            <person name="Sengamalay N."/>
            <person name="Ott S."/>
            <person name="Godinez A."/>
            <person name="Nagaraj S."/>
            <person name="Vavikolanu K."/>
            <person name="Aluvathingal J."/>
            <person name="Nadendla S."/>
            <person name="Sichtig H."/>
        </authorList>
    </citation>
    <scope>NUCLEOTIDE SEQUENCE [LARGE SCALE GENOMIC DNA]</scope>
    <source>
        <strain evidence="5">FDAARGOS_249</strain>
    </source>
</reference>
<dbReference type="GO" id="GO:0008410">
    <property type="term" value="F:CoA-transferase activity"/>
    <property type="evidence" value="ECO:0007669"/>
    <property type="project" value="InterPro"/>
</dbReference>
<dbReference type="EMBL" id="NBTM02000001">
    <property type="protein sequence ID" value="PNL91672.1"/>
    <property type="molecule type" value="Genomic_DNA"/>
</dbReference>
<gene>
    <name evidence="4" type="ORF">A6J77_005330</name>
</gene>
<dbReference type="InterPro" id="IPR004165">
    <property type="entry name" value="CoA_trans_fam_I"/>
</dbReference>
<sequence length="521" mass="56841">MKSKVRSVTEIVTLVKDEARIAFTTSGIGGLAEEFFGALRQQYEQTSHPKDITVISVAGLSRGEGTGIDLLLAPGLLKRYIGSHIHGAPLTGQAALNNQIELFIIPQGTIGLLYRNAAEKGPGVWTKVGLDTYVDPRQSGGKMSDKARQQDDLMVVENLQGEEWLFYKSIGIDVAVIKATYADEKGNLAFNHEPMNLQALTMAIAAKNSGGIVIAQVEQVVKRDSLQAKSVLVPGILVDYVYKGTPEYHQQTFATNYNPLLSNEIRSRYLPIKPAPLSPKLVIARRAALELKRHSIINIGVGLPCMVSNLFYEANLLDQYHFTTDLGAVGGVPAPGFDYGPNYNAEAVINSGDMFDLYHGGGLETTVLGFGEINQNGDVNTTLLGNRIMGPGGMMDIAEGAKQIIFVGPFMVKDKSHIENSQLVIDEQGNKSKFTDALSYVTFNGSKAVKAGKKITIVTDRAVFELNKEAKLVLTEVAPGLELHKDVLDHMPFNPEIAEDLKEIDTQLYEGEWILSEHQVQ</sequence>
<evidence type="ECO:0000313" key="4">
    <source>
        <dbReference type="EMBL" id="PNL91672.1"/>
    </source>
</evidence>
<keyword evidence="2 3" id="KW-0808">Transferase</keyword>
<dbReference type="SUPFAM" id="SSF100950">
    <property type="entry name" value="NagB/RpiA/CoA transferase-like"/>
    <property type="match status" value="2"/>
</dbReference>
<proteinExistence type="inferred from homology"/>
<dbReference type="PANTHER" id="PTHR43293">
    <property type="entry name" value="ACETATE COA-TRANSFERASE YDIF"/>
    <property type="match status" value="1"/>
</dbReference>
<evidence type="ECO:0000256" key="1">
    <source>
        <dbReference type="ARBA" id="ARBA00007154"/>
    </source>
</evidence>
<dbReference type="Pfam" id="PF01144">
    <property type="entry name" value="CoA_trans"/>
    <property type="match status" value="1"/>
</dbReference>
<evidence type="ECO:0000313" key="5">
    <source>
        <dbReference type="Proteomes" id="UP000192813"/>
    </source>
</evidence>
<dbReference type="InterPro" id="IPR037171">
    <property type="entry name" value="NagB/RpiA_transferase-like"/>
</dbReference>
<dbReference type="Proteomes" id="UP000192813">
    <property type="component" value="Unassembled WGS sequence"/>
</dbReference>
<dbReference type="InterPro" id="IPR014388">
    <property type="entry name" value="3-oxoacid_CoA-transferase"/>
</dbReference>
<dbReference type="PIRSF" id="PIRSF000858">
    <property type="entry name" value="SCOT-t"/>
    <property type="match status" value="1"/>
</dbReference>
<evidence type="ECO:0000256" key="3">
    <source>
        <dbReference type="PIRNR" id="PIRNR000858"/>
    </source>
</evidence>
<name>A0A2J9PMW0_9LACT</name>
<dbReference type="AlphaFoldDB" id="A0A2J9PMW0"/>
<dbReference type="RefSeq" id="WP_083068821.1">
    <property type="nucleotide sequence ID" value="NZ_JALXKY010000004.1"/>
</dbReference>
<accession>A0A2J9PMW0</accession>
<evidence type="ECO:0000256" key="2">
    <source>
        <dbReference type="ARBA" id="ARBA00022679"/>
    </source>
</evidence>
<organism evidence="4 5">
    <name type="scientific">Aerococcus viridans</name>
    <dbReference type="NCBI Taxonomy" id="1377"/>
    <lineage>
        <taxon>Bacteria</taxon>
        <taxon>Bacillati</taxon>
        <taxon>Bacillota</taxon>
        <taxon>Bacilli</taxon>
        <taxon>Lactobacillales</taxon>
        <taxon>Aerococcaceae</taxon>
        <taxon>Aerococcus</taxon>
    </lineage>
</organism>
<dbReference type="SMART" id="SM00882">
    <property type="entry name" value="CoA_trans"/>
    <property type="match status" value="1"/>
</dbReference>
<dbReference type="Gene3D" id="3.40.1080.10">
    <property type="entry name" value="Glutaconate Coenzyme A-transferase"/>
    <property type="match status" value="2"/>
</dbReference>
<dbReference type="GO" id="GO:0046952">
    <property type="term" value="P:ketone body catabolic process"/>
    <property type="evidence" value="ECO:0007669"/>
    <property type="project" value="InterPro"/>
</dbReference>
<protein>
    <submittedName>
        <fullName evidence="4">Acyl CoA:acetate/3-ketoacid CoA transferase</fullName>
    </submittedName>
</protein>